<dbReference type="SUPFAM" id="SSF50615">
    <property type="entry name" value="N-terminal domain of alpha and beta subunits of F1 ATP synthase"/>
    <property type="match status" value="1"/>
</dbReference>
<dbReference type="EMBL" id="DSOV01000030">
    <property type="protein sequence ID" value="HEN42140.1"/>
    <property type="molecule type" value="Genomic_DNA"/>
</dbReference>
<comment type="caution">
    <text evidence="14">The sequence shown here is derived from an EMBL/GenBank/DDBJ whole genome shotgun (WGS) entry which is preliminary data.</text>
</comment>
<protein>
    <submittedName>
        <fullName evidence="14">V-type ATP synthase subunit A</fullName>
    </submittedName>
</protein>
<dbReference type="Pfam" id="PF22919">
    <property type="entry name" value="ATP-synt_VA_C"/>
    <property type="match status" value="1"/>
</dbReference>
<gene>
    <name evidence="14" type="ORF">ENQ87_07150</name>
</gene>
<keyword evidence="2" id="KW-0813">Transport</keyword>
<dbReference type="CDD" id="cd18111">
    <property type="entry name" value="ATP-synt_V_A-type_alpha_C"/>
    <property type="match status" value="1"/>
</dbReference>
<feature type="domain" description="ATPase F1/V1/A1 complex alpha/beta subunit nucleotide-binding" evidence="10">
    <location>
        <begin position="203"/>
        <end position="424"/>
    </location>
</feature>
<dbReference type="GO" id="GO:0006754">
    <property type="term" value="P:ATP biosynthetic process"/>
    <property type="evidence" value="ECO:0007669"/>
    <property type="project" value="UniProtKB-KW"/>
</dbReference>
<dbReference type="NCBIfam" id="NF003220">
    <property type="entry name" value="PRK04192.1"/>
    <property type="match status" value="1"/>
</dbReference>
<evidence type="ECO:0000259" key="13">
    <source>
        <dbReference type="Pfam" id="PF22919"/>
    </source>
</evidence>
<reference evidence="14" key="1">
    <citation type="journal article" date="2020" name="mSystems">
        <title>Genome- and Community-Level Interaction Insights into Carbon Utilization and Element Cycling Functions of Hydrothermarchaeota in Hydrothermal Sediment.</title>
        <authorList>
            <person name="Zhou Z."/>
            <person name="Liu Y."/>
            <person name="Xu W."/>
            <person name="Pan J."/>
            <person name="Luo Z.H."/>
            <person name="Li M."/>
        </authorList>
    </citation>
    <scope>NUCLEOTIDE SEQUENCE [LARGE SCALE GENOMIC DNA]</scope>
    <source>
        <strain evidence="14">SpSt-349</strain>
    </source>
</reference>
<evidence type="ECO:0000256" key="9">
    <source>
        <dbReference type="ARBA" id="ARBA00054855"/>
    </source>
</evidence>
<dbReference type="InterPro" id="IPR023366">
    <property type="entry name" value="ATP_synth_asu-like_sf"/>
</dbReference>
<dbReference type="Pfam" id="PF00006">
    <property type="entry name" value="ATP-synt_ab"/>
    <property type="match status" value="1"/>
</dbReference>
<feature type="domain" description="ATP synthase A/B type C-terminal" evidence="13">
    <location>
        <begin position="435"/>
        <end position="532"/>
    </location>
</feature>
<dbReference type="SUPFAM" id="SSF52540">
    <property type="entry name" value="P-loop containing nucleoside triphosphate hydrolases"/>
    <property type="match status" value="1"/>
</dbReference>
<keyword evidence="4" id="KW-0375">Hydrogen ion transport</keyword>
<dbReference type="Pfam" id="PF16886">
    <property type="entry name" value="ATP-synt_ab_Xtn"/>
    <property type="match status" value="1"/>
</dbReference>
<dbReference type="Gene3D" id="2.40.30.20">
    <property type="match status" value="1"/>
</dbReference>
<dbReference type="CDD" id="cd01134">
    <property type="entry name" value="V_A-ATPase_A"/>
    <property type="match status" value="1"/>
</dbReference>
<comment type="similarity">
    <text evidence="1">Belongs to the ATPase alpha/beta chains family.</text>
</comment>
<evidence type="ECO:0000256" key="2">
    <source>
        <dbReference type="ARBA" id="ARBA00022448"/>
    </source>
</evidence>
<dbReference type="InterPro" id="IPR024034">
    <property type="entry name" value="ATPase_F1/V1_b/a_C"/>
</dbReference>
<evidence type="ECO:0000313" key="14">
    <source>
        <dbReference type="EMBL" id="HEN42140.1"/>
    </source>
</evidence>
<dbReference type="Gene3D" id="2.40.50.100">
    <property type="match status" value="1"/>
</dbReference>
<feature type="domain" description="ATPsynthase alpha/beta subunit barrel-sandwich" evidence="12">
    <location>
        <begin position="107"/>
        <end position="185"/>
    </location>
</feature>
<dbReference type="GO" id="GO:0045259">
    <property type="term" value="C:proton-transporting ATP synthase complex"/>
    <property type="evidence" value="ECO:0007669"/>
    <property type="project" value="UniProtKB-ARBA"/>
</dbReference>
<keyword evidence="5" id="KW-0067">ATP-binding</keyword>
<evidence type="ECO:0000256" key="8">
    <source>
        <dbReference type="ARBA" id="ARBA00023310"/>
    </source>
</evidence>
<dbReference type="InterPro" id="IPR022878">
    <property type="entry name" value="V-ATPase_asu"/>
</dbReference>
<dbReference type="InterPro" id="IPR031686">
    <property type="entry name" value="ATP-synth_a_Xtn"/>
</dbReference>
<dbReference type="PANTHER" id="PTHR43607:SF1">
    <property type="entry name" value="H(+)-TRANSPORTING TWO-SECTOR ATPASE"/>
    <property type="match status" value="1"/>
</dbReference>
<keyword evidence="6" id="KW-1278">Translocase</keyword>
<accession>A0A831UDK4</accession>
<sequence length="536" mass="58321">MTGRIIGISGPTVTVDLTGLRLYDMVRVGEAGLTGEVVRLERERAVVQVYEDTRGLAVGEPARGLGVPLTVRLGPGLLAGMFDGLQRPLEPLREATGPFIRGGHELPPLDPAAVWPFTALRRAGDEVKAGDILGHVTEGPFRHPIAASRGGRLARLAQGEITLGEPVGILEDGGELAAIEEWPVRRPRPCRRKFSPSTPLVTGQRIVDFLFPLARGGTAILPGGFGTGKTILEQAIAKFAAADIVVYVGCGERGNEMAELLEEFVTLTDPWSGKPLMARTIVVVNTSNMPVAAREASIYTAVTMAEYYRDMGLHVLLLADSLSRWAEALREISASLEEMPGEEGYPTYLASRLAAFMERSGEVETASGEVGSLTMVLSVSPPGGDFTEPVTQACLRTAGAFLMLDTSLAHRRHFPAINWFQSYSLYGESAARRFAETVSPRWEELRSRCRRLLQREEALREVAEIVGVEGLQDADRLLMAAAERVRREFLAQNAYTDDAFSPPERTAERIEGILAFHHRAAERLSAGELLDEVLKG</sequence>
<dbReference type="InterPro" id="IPR055190">
    <property type="entry name" value="ATP-synt_VA_C"/>
</dbReference>
<comment type="function">
    <text evidence="9">Produces ATP from ADP in the presence of a proton gradient across the membrane. The V-type alpha chain is a catalytic subunit.</text>
</comment>
<dbReference type="GO" id="GO:0005524">
    <property type="term" value="F:ATP binding"/>
    <property type="evidence" value="ECO:0007669"/>
    <property type="project" value="UniProtKB-KW"/>
</dbReference>
<evidence type="ECO:0000259" key="12">
    <source>
        <dbReference type="Pfam" id="PF16886"/>
    </source>
</evidence>
<dbReference type="AlphaFoldDB" id="A0A831UDK4"/>
<keyword evidence="8" id="KW-0066">ATP synthesis</keyword>
<evidence type="ECO:0000256" key="1">
    <source>
        <dbReference type="ARBA" id="ARBA00008936"/>
    </source>
</evidence>
<dbReference type="InterPro" id="IPR000194">
    <property type="entry name" value="ATPase_F1/V1/A1_a/bsu_nucl-bd"/>
</dbReference>
<dbReference type="Gene3D" id="1.10.1140.10">
    <property type="entry name" value="Bovine Mitochondrial F1-atpase, Atp Synthase Beta Chain, Chain D, domain 3"/>
    <property type="match status" value="1"/>
</dbReference>
<keyword evidence="3" id="KW-0547">Nucleotide-binding</keyword>
<dbReference type="SUPFAM" id="SSF47917">
    <property type="entry name" value="C-terminal domain of alpha and beta subunits of F1 ATP synthase"/>
    <property type="match status" value="1"/>
</dbReference>
<dbReference type="InterPro" id="IPR036121">
    <property type="entry name" value="ATPase_F1/V1/A1_a/bsu_N_sf"/>
</dbReference>
<dbReference type="InterPro" id="IPR004100">
    <property type="entry name" value="ATPase_F1/V1/A1_a/bsu_N"/>
</dbReference>
<dbReference type="GO" id="GO:0046961">
    <property type="term" value="F:proton-transporting ATPase activity, rotational mechanism"/>
    <property type="evidence" value="ECO:0007669"/>
    <property type="project" value="InterPro"/>
</dbReference>
<name>A0A831UDK4_GEOME</name>
<evidence type="ECO:0000256" key="4">
    <source>
        <dbReference type="ARBA" id="ARBA00022781"/>
    </source>
</evidence>
<evidence type="ECO:0000256" key="3">
    <source>
        <dbReference type="ARBA" id="ARBA00022741"/>
    </source>
</evidence>
<evidence type="ECO:0000256" key="6">
    <source>
        <dbReference type="ARBA" id="ARBA00022967"/>
    </source>
</evidence>
<dbReference type="InterPro" id="IPR027417">
    <property type="entry name" value="P-loop_NTPase"/>
</dbReference>
<dbReference type="Pfam" id="PF02874">
    <property type="entry name" value="ATP-synt_ab_N"/>
    <property type="match status" value="1"/>
</dbReference>
<keyword evidence="7" id="KW-0406">Ion transport</keyword>
<feature type="domain" description="ATPase F1/V1/A1 complex alpha/beta subunit N-terminal" evidence="11">
    <location>
        <begin position="5"/>
        <end position="66"/>
    </location>
</feature>
<evidence type="ECO:0000256" key="7">
    <source>
        <dbReference type="ARBA" id="ARBA00023065"/>
    </source>
</evidence>
<evidence type="ECO:0000259" key="10">
    <source>
        <dbReference type="Pfam" id="PF00006"/>
    </source>
</evidence>
<evidence type="ECO:0000259" key="11">
    <source>
        <dbReference type="Pfam" id="PF02874"/>
    </source>
</evidence>
<dbReference type="PANTHER" id="PTHR43607">
    <property type="entry name" value="V-TYPE PROTON ATPASE CATALYTIC SUBUNIT A"/>
    <property type="match status" value="1"/>
</dbReference>
<dbReference type="Gene3D" id="3.40.50.300">
    <property type="entry name" value="P-loop containing nucleotide triphosphate hydrolases"/>
    <property type="match status" value="1"/>
</dbReference>
<evidence type="ECO:0000256" key="5">
    <source>
        <dbReference type="ARBA" id="ARBA00022840"/>
    </source>
</evidence>
<proteinExistence type="inferred from homology"/>
<organism evidence="14">
    <name type="scientific">Geobacter metallireducens</name>
    <dbReference type="NCBI Taxonomy" id="28232"/>
    <lineage>
        <taxon>Bacteria</taxon>
        <taxon>Pseudomonadati</taxon>
        <taxon>Thermodesulfobacteriota</taxon>
        <taxon>Desulfuromonadia</taxon>
        <taxon>Geobacterales</taxon>
        <taxon>Geobacteraceae</taxon>
        <taxon>Geobacter</taxon>
    </lineage>
</organism>